<dbReference type="OrthoDB" id="619536at2759"/>
<comment type="catalytic activity">
    <reaction evidence="6">
        <text>a long chain fatty alcohol + a fatty acyl-CoA = a long-chain alcohol wax ester + CoA</text>
        <dbReference type="Rhea" id="RHEA:38443"/>
        <dbReference type="ChEBI" id="CHEBI:17135"/>
        <dbReference type="ChEBI" id="CHEBI:57287"/>
        <dbReference type="ChEBI" id="CHEBI:77636"/>
        <dbReference type="ChEBI" id="CHEBI:235323"/>
        <dbReference type="EC" id="2.3.1.75"/>
    </reaction>
</comment>
<accession>A0A4P9XNM1</accession>
<evidence type="ECO:0000313" key="10">
    <source>
        <dbReference type="EMBL" id="RKP07011.1"/>
    </source>
</evidence>
<dbReference type="UniPathway" id="UPA00282"/>
<evidence type="ECO:0000256" key="1">
    <source>
        <dbReference type="ARBA" id="ARBA00004771"/>
    </source>
</evidence>
<feature type="domain" description="O-acyltransferase WSD1 C-terminal" evidence="9">
    <location>
        <begin position="370"/>
        <end position="498"/>
    </location>
</feature>
<dbReference type="Proteomes" id="UP000271241">
    <property type="component" value="Unassembled WGS sequence"/>
</dbReference>
<dbReference type="GO" id="GO:0005886">
    <property type="term" value="C:plasma membrane"/>
    <property type="evidence" value="ECO:0007669"/>
    <property type="project" value="TreeGrafter"/>
</dbReference>
<keyword evidence="4" id="KW-0012">Acyltransferase</keyword>
<dbReference type="InterPro" id="IPR009721">
    <property type="entry name" value="O-acyltransferase_WSD1_C"/>
</dbReference>
<gene>
    <name evidence="10" type="ORF">THASP1DRAFT_24759</name>
</gene>
<dbReference type="PANTHER" id="PTHR31650">
    <property type="entry name" value="O-ACYLTRANSFERASE (WSD1-LIKE) FAMILY PROTEIN"/>
    <property type="match status" value="1"/>
</dbReference>
<dbReference type="InterPro" id="IPR023213">
    <property type="entry name" value="CAT-like_dom_sf"/>
</dbReference>
<comment type="pathway">
    <text evidence="1">Glycerolipid metabolism; triacylglycerol biosynthesis.</text>
</comment>
<dbReference type="PANTHER" id="PTHR31650:SF1">
    <property type="entry name" value="WAX ESTER SYNTHASE_DIACYLGLYCEROL ACYLTRANSFERASE 4-RELATED"/>
    <property type="match status" value="1"/>
</dbReference>
<evidence type="ECO:0000256" key="7">
    <source>
        <dbReference type="ARBA" id="ARBA00048109"/>
    </source>
</evidence>
<dbReference type="GO" id="GO:0019432">
    <property type="term" value="P:triglyceride biosynthetic process"/>
    <property type="evidence" value="ECO:0007669"/>
    <property type="project" value="UniProtKB-UniPathway"/>
</dbReference>
<dbReference type="Gene3D" id="3.30.559.10">
    <property type="entry name" value="Chloramphenicol acetyltransferase-like domain"/>
    <property type="match status" value="1"/>
</dbReference>
<comment type="similarity">
    <text evidence="5">In the N-terminal section; belongs to the long-chain O-acyltransferase family.</text>
</comment>
<evidence type="ECO:0000256" key="5">
    <source>
        <dbReference type="ARBA" id="ARBA00024360"/>
    </source>
</evidence>
<dbReference type="GO" id="GO:0047196">
    <property type="term" value="F:long-chain-alcohol O-fatty-acyltransferase activity"/>
    <property type="evidence" value="ECO:0007669"/>
    <property type="project" value="UniProtKB-EC"/>
</dbReference>
<evidence type="ECO:0000256" key="2">
    <source>
        <dbReference type="ARBA" id="ARBA00005189"/>
    </source>
</evidence>
<comment type="pathway">
    <text evidence="2">Lipid metabolism.</text>
</comment>
<dbReference type="InterPro" id="IPR004255">
    <property type="entry name" value="O-acyltransferase_WSD1_N"/>
</dbReference>
<dbReference type="Pfam" id="PF03007">
    <property type="entry name" value="WS_DGAT_cat"/>
    <property type="match status" value="1"/>
</dbReference>
<dbReference type="InterPro" id="IPR045034">
    <property type="entry name" value="O-acyltransferase_WSD1-like"/>
</dbReference>
<dbReference type="GO" id="GO:0004144">
    <property type="term" value="F:diacylglycerol O-acyltransferase activity"/>
    <property type="evidence" value="ECO:0007669"/>
    <property type="project" value="UniProtKB-EC"/>
</dbReference>
<keyword evidence="11" id="KW-1185">Reference proteome</keyword>
<dbReference type="AlphaFoldDB" id="A0A4P9XNM1"/>
<sequence length="505" mass="56561">MAASLHMDKATSSGTPGAMCADGSAALEEWSCPIAPTTTMSSMDNVLMRLEAHGHPAYISTFFWLEGHVSTQTFHQQIRRLCDSQPKLLQIPVGGSFWRLPQWVDVREYLEAISPDSPAWKLEDQLEEIHIQVQPAPGNDVVSEADERAVLEKRFDDFISQPPKSKQPLWRACLIHGLQGRTVFGFTAHHAMVDGVGLAATLASTFLSPGTLESGGHNIHKSAQHKGRRVATMAVTIAQHHILPRRSFRHHGPPASRRNVAWSRPIPLQQIAQIRRAHPHATLNDVMLAAVTISFRKYMAGRRPSREDPDKPMDMYASDGALLRNEDYDDHLNLIIPVSQRPPGNTAFENRVRASCIFVSSFDRYHSTEDLLHMICQRTRQLKRPILMPVLFEIGRRVFDLIPGLFPSRCIIWYLLRSHCLISNIPGPTDACYFDAHGAKQHRIIGCAMFPPAVSRGMARAGFCSYNGHVYFSIMTDATDRFCDMARKIADNVTNALEFMAEEVG</sequence>
<comment type="catalytic activity">
    <reaction evidence="7">
        <text>an acyl-CoA + a 1,2-diacyl-sn-glycerol = a triacyl-sn-glycerol + CoA</text>
        <dbReference type="Rhea" id="RHEA:10868"/>
        <dbReference type="ChEBI" id="CHEBI:17815"/>
        <dbReference type="ChEBI" id="CHEBI:57287"/>
        <dbReference type="ChEBI" id="CHEBI:58342"/>
        <dbReference type="ChEBI" id="CHEBI:64615"/>
        <dbReference type="EC" id="2.3.1.20"/>
    </reaction>
</comment>
<keyword evidence="3" id="KW-0808">Transferase</keyword>
<evidence type="ECO:0000256" key="3">
    <source>
        <dbReference type="ARBA" id="ARBA00022679"/>
    </source>
</evidence>
<feature type="domain" description="O-acyltransferase WSD1-like N-terminal" evidence="8">
    <location>
        <begin position="41"/>
        <end position="227"/>
    </location>
</feature>
<evidence type="ECO:0000256" key="4">
    <source>
        <dbReference type="ARBA" id="ARBA00023315"/>
    </source>
</evidence>
<reference evidence="11" key="1">
    <citation type="journal article" date="2018" name="Nat. Microbiol.">
        <title>Leveraging single-cell genomics to expand the fungal tree of life.</title>
        <authorList>
            <person name="Ahrendt S.R."/>
            <person name="Quandt C.A."/>
            <person name="Ciobanu D."/>
            <person name="Clum A."/>
            <person name="Salamov A."/>
            <person name="Andreopoulos B."/>
            <person name="Cheng J.F."/>
            <person name="Woyke T."/>
            <person name="Pelin A."/>
            <person name="Henrissat B."/>
            <person name="Reynolds N.K."/>
            <person name="Benny G.L."/>
            <person name="Smith M.E."/>
            <person name="James T.Y."/>
            <person name="Grigoriev I.V."/>
        </authorList>
    </citation>
    <scope>NUCLEOTIDE SEQUENCE [LARGE SCALE GENOMIC DNA]</scope>
    <source>
        <strain evidence="11">RSA 1356</strain>
    </source>
</reference>
<protein>
    <submittedName>
        <fullName evidence="10">Uncharacterized protein</fullName>
    </submittedName>
</protein>
<proteinExistence type="inferred from homology"/>
<dbReference type="SUPFAM" id="SSF52777">
    <property type="entry name" value="CoA-dependent acyltransferases"/>
    <property type="match status" value="1"/>
</dbReference>
<organism evidence="10 11">
    <name type="scientific">Thamnocephalis sphaerospora</name>
    <dbReference type="NCBI Taxonomy" id="78915"/>
    <lineage>
        <taxon>Eukaryota</taxon>
        <taxon>Fungi</taxon>
        <taxon>Fungi incertae sedis</taxon>
        <taxon>Zoopagomycota</taxon>
        <taxon>Zoopagomycotina</taxon>
        <taxon>Zoopagomycetes</taxon>
        <taxon>Zoopagales</taxon>
        <taxon>Sigmoideomycetaceae</taxon>
        <taxon>Thamnocephalis</taxon>
    </lineage>
</organism>
<evidence type="ECO:0000256" key="6">
    <source>
        <dbReference type="ARBA" id="ARBA00047604"/>
    </source>
</evidence>
<dbReference type="STRING" id="78915.A0A4P9XNM1"/>
<evidence type="ECO:0000259" key="9">
    <source>
        <dbReference type="Pfam" id="PF06974"/>
    </source>
</evidence>
<name>A0A4P9XNM1_9FUNG</name>
<dbReference type="Pfam" id="PF06974">
    <property type="entry name" value="WS_DGAT_C"/>
    <property type="match status" value="1"/>
</dbReference>
<dbReference type="EMBL" id="KZ992780">
    <property type="protein sequence ID" value="RKP07011.1"/>
    <property type="molecule type" value="Genomic_DNA"/>
</dbReference>
<evidence type="ECO:0000313" key="11">
    <source>
        <dbReference type="Proteomes" id="UP000271241"/>
    </source>
</evidence>
<evidence type="ECO:0000259" key="8">
    <source>
        <dbReference type="Pfam" id="PF03007"/>
    </source>
</evidence>